<dbReference type="Proteomes" id="UP000663090">
    <property type="component" value="Chromosome"/>
</dbReference>
<reference evidence="3 4" key="1">
    <citation type="submission" date="2021-02" db="EMBL/GenBank/DDBJ databases">
        <title>De Novo genome assembly of isolated myxobacteria.</title>
        <authorList>
            <person name="Stevens D.C."/>
        </authorList>
    </citation>
    <scope>NUCLEOTIDE SEQUENCE [LARGE SCALE GENOMIC DNA]</scope>
    <source>
        <strain evidence="3 4">SCHIC003</strain>
    </source>
</reference>
<evidence type="ECO:0000256" key="2">
    <source>
        <dbReference type="SAM" id="SignalP"/>
    </source>
</evidence>
<evidence type="ECO:0000313" key="3">
    <source>
        <dbReference type="EMBL" id="QSQ11802.1"/>
    </source>
</evidence>
<feature type="region of interest" description="Disordered" evidence="1">
    <location>
        <begin position="249"/>
        <end position="274"/>
    </location>
</feature>
<feature type="compositionally biased region" description="Basic and acidic residues" evidence="1">
    <location>
        <begin position="251"/>
        <end position="269"/>
    </location>
</feature>
<gene>
    <name evidence="3" type="ORF">JY572_25835</name>
</gene>
<evidence type="ECO:0000256" key="1">
    <source>
        <dbReference type="SAM" id="MobiDB-lite"/>
    </source>
</evidence>
<dbReference type="EMBL" id="CP071091">
    <property type="protein sequence ID" value="QSQ11802.1"/>
    <property type="molecule type" value="Genomic_DNA"/>
</dbReference>
<sequence>MRQAPWILLCALASTPALAEEAWLHPTLVGELDYRQHASDVEGFSGFTLARLRVGAEARPLPWLVARGVAEWAQEKPALVDAFVAVRLVKDLRLSLGFMKTPLFASAYDEHLEARAIPELTGLTQAFWPRRDLGLEARWTPSALPLETWVRVGNGSRSPLGNDNQLPALDVRVDGRWGRAMGNAESFWGVRVGAGAHVESAYDRAGIGGIGPQGFVYYRPPPVSGPRTVTEAHARVDVGPVRVVAEAAAAWERRSRDTDGNPDTPRESLPELQSQGATLEVSWVVWGRPRTDAPVWPQASEGSVEALQALREGQLPHGALEVAGRVERLWLGRGAADVISGGSVSGALAVRWWATSFLGVGLAGYLQRYDSAPLEEPDRRTSWMALARTTVSFH</sequence>
<evidence type="ECO:0000313" key="4">
    <source>
        <dbReference type="Proteomes" id="UP000663090"/>
    </source>
</evidence>
<accession>A0ABX7MZD9</accession>
<proteinExistence type="predicted"/>
<feature type="signal peptide" evidence="2">
    <location>
        <begin position="1"/>
        <end position="19"/>
    </location>
</feature>
<dbReference type="InterPro" id="IPR023614">
    <property type="entry name" value="Porin_dom_sf"/>
</dbReference>
<organism evidence="3 4">
    <name type="scientific">Myxococcus landrumensis</name>
    <dbReference type="NCBI Taxonomy" id="2813577"/>
    <lineage>
        <taxon>Bacteria</taxon>
        <taxon>Pseudomonadati</taxon>
        <taxon>Myxococcota</taxon>
        <taxon>Myxococcia</taxon>
        <taxon>Myxococcales</taxon>
        <taxon>Cystobacterineae</taxon>
        <taxon>Myxococcaceae</taxon>
        <taxon>Myxococcus</taxon>
    </lineage>
</organism>
<dbReference type="Gene3D" id="2.40.160.10">
    <property type="entry name" value="Porin"/>
    <property type="match status" value="1"/>
</dbReference>
<keyword evidence="4" id="KW-1185">Reference proteome</keyword>
<protein>
    <submittedName>
        <fullName evidence="3">Uncharacterized protein</fullName>
    </submittedName>
</protein>
<dbReference type="RefSeq" id="WP_206713542.1">
    <property type="nucleotide sequence ID" value="NZ_CP071091.1"/>
</dbReference>
<feature type="chain" id="PRO_5046916727" evidence="2">
    <location>
        <begin position="20"/>
        <end position="394"/>
    </location>
</feature>
<name>A0ABX7MZD9_9BACT</name>
<keyword evidence="2" id="KW-0732">Signal</keyword>